<dbReference type="GO" id="GO:0003677">
    <property type="term" value="F:DNA binding"/>
    <property type="evidence" value="ECO:0007669"/>
    <property type="project" value="InterPro"/>
</dbReference>
<feature type="domain" description="Transposase IS4-like" evidence="2">
    <location>
        <begin position="108"/>
        <end position="264"/>
    </location>
</feature>
<evidence type="ECO:0000259" key="3">
    <source>
        <dbReference type="Pfam" id="PF13340"/>
    </source>
</evidence>
<evidence type="ECO:0000259" key="2">
    <source>
        <dbReference type="Pfam" id="PF01609"/>
    </source>
</evidence>
<dbReference type="KEGG" id="rhoz:GXP67_00825"/>
<evidence type="ECO:0000256" key="1">
    <source>
        <dbReference type="SAM" id="Phobius"/>
    </source>
</evidence>
<accession>A0A6C0GBQ6</accession>
<name>A0A6C0GBQ6_9BACT</name>
<keyword evidence="1" id="KW-1133">Transmembrane helix</keyword>
<gene>
    <name evidence="4" type="ORF">GXP67_00825</name>
</gene>
<protein>
    <submittedName>
        <fullName evidence="4">IS5 family transposase</fullName>
    </submittedName>
</protein>
<dbReference type="NCBIfam" id="NF033580">
    <property type="entry name" value="transpos_IS5_3"/>
    <property type="match status" value="1"/>
</dbReference>
<dbReference type="RefSeq" id="WP_162441405.1">
    <property type="nucleotide sequence ID" value="NZ_CP048222.1"/>
</dbReference>
<dbReference type="InterPro" id="IPR025161">
    <property type="entry name" value="IS402-like_dom"/>
</dbReference>
<keyword evidence="1" id="KW-0472">Membrane</keyword>
<dbReference type="AlphaFoldDB" id="A0A6C0GBQ6"/>
<dbReference type="PANTHER" id="PTHR30007:SF0">
    <property type="entry name" value="TRANSPOSASE"/>
    <property type="match status" value="1"/>
</dbReference>
<keyword evidence="1" id="KW-0812">Transmembrane</keyword>
<evidence type="ECO:0000313" key="5">
    <source>
        <dbReference type="Proteomes" id="UP000480178"/>
    </source>
</evidence>
<feature type="domain" description="Insertion element IS402-like" evidence="3">
    <location>
        <begin position="30"/>
        <end position="84"/>
    </location>
</feature>
<keyword evidence="5" id="KW-1185">Reference proteome</keyword>
<dbReference type="Proteomes" id="UP000480178">
    <property type="component" value="Chromosome"/>
</dbReference>
<dbReference type="GO" id="GO:0004803">
    <property type="term" value="F:transposase activity"/>
    <property type="evidence" value="ECO:0007669"/>
    <property type="project" value="InterPro"/>
</dbReference>
<dbReference type="Pfam" id="PF01609">
    <property type="entry name" value="DDE_Tnp_1"/>
    <property type="match status" value="1"/>
</dbReference>
<organism evidence="4 5">
    <name type="scientific">Rhodocytophaga rosea</name>
    <dbReference type="NCBI Taxonomy" id="2704465"/>
    <lineage>
        <taxon>Bacteria</taxon>
        <taxon>Pseudomonadati</taxon>
        <taxon>Bacteroidota</taxon>
        <taxon>Cytophagia</taxon>
        <taxon>Cytophagales</taxon>
        <taxon>Rhodocytophagaceae</taxon>
        <taxon>Rhodocytophaga</taxon>
    </lineage>
</organism>
<dbReference type="EMBL" id="CP048222">
    <property type="protein sequence ID" value="QHT65318.1"/>
    <property type="molecule type" value="Genomic_DNA"/>
</dbReference>
<evidence type="ECO:0000313" key="4">
    <source>
        <dbReference type="EMBL" id="QHT65318.1"/>
    </source>
</evidence>
<dbReference type="PANTHER" id="PTHR30007">
    <property type="entry name" value="PHP DOMAIN PROTEIN"/>
    <property type="match status" value="1"/>
</dbReference>
<feature type="transmembrane region" description="Helical" evidence="1">
    <location>
        <begin position="252"/>
        <end position="268"/>
    </location>
</feature>
<dbReference type="GO" id="GO:0006313">
    <property type="term" value="P:DNA transposition"/>
    <property type="evidence" value="ECO:0007669"/>
    <property type="project" value="InterPro"/>
</dbReference>
<reference evidence="4 5" key="1">
    <citation type="submission" date="2020-01" db="EMBL/GenBank/DDBJ databases">
        <authorList>
            <person name="Kim M.K."/>
        </authorList>
    </citation>
    <scope>NUCLEOTIDE SEQUENCE [LARGE SCALE GENOMIC DNA]</scope>
    <source>
        <strain evidence="4 5">172606-1</strain>
    </source>
</reference>
<dbReference type="InterPro" id="IPR002559">
    <property type="entry name" value="Transposase_11"/>
</dbReference>
<dbReference type="Pfam" id="PF13340">
    <property type="entry name" value="DUF4096"/>
    <property type="match status" value="1"/>
</dbReference>
<proteinExistence type="predicted"/>
<sequence>MEILPKDTIDRYILANLSVGMRGKECSKELMREVVGLILYRLKTGCQWRFLPTKAFFTDKALSWQGVYYHFNEWVKDGSWSKVWMTILSVHKDKLDLSSIQLDGSHTICKQGGQAVGYQARKKANTTNNLFLADNQGQMLACATSQAGEHHDLFDITSLFEELCQILIKAGIDLNGLFLNADAGFDCKELRKVCKDKHIEANIAFNSRNTGSQNEQYQYFDEELYKCRKVIEHANAWMDSFKALLVRFEKKASSWLALLLIAFSVRFLRKIKQKTKS</sequence>